<dbReference type="GeneID" id="78462401"/>
<evidence type="ECO:0000256" key="1">
    <source>
        <dbReference type="SAM" id="SignalP"/>
    </source>
</evidence>
<sequence>MKPATLMTTLAFGLTAAILLACNPNRGKNGNSGEPSTVTVDRGQQQGIPYKLSSGQKINLPDELLEISGITFIEGEDDHIYAIQDEQGLLFTYNLTTQKATYTPFGKDGDYEDIASSKTHLFILKSNGTIYSFPISEKDNIKAVTEQKDLVPKGEYEGLFVDKSTNQAYVLCKECKADKKQPQTSGYMFTIGPGGGLSPRGEFAVQIDELKKFNPKIKKTFRPSALAKKLDSNEWYILSSVDKALVVTDDHFHVKSVTTLDPKLFPQPEGITFDSKFNLYISSEAGSQDKGIIYKFEKI</sequence>
<evidence type="ECO:0000313" key="3">
    <source>
        <dbReference type="Proteomes" id="UP000308196"/>
    </source>
</evidence>
<dbReference type="EMBL" id="LR590484">
    <property type="protein sequence ID" value="VTR36201.1"/>
    <property type="molecule type" value="Genomic_DNA"/>
</dbReference>
<proteinExistence type="predicted"/>
<feature type="chain" id="PRO_5020406206" description="SdiA-regulated family protein" evidence="1">
    <location>
        <begin position="22"/>
        <end position="299"/>
    </location>
</feature>
<accession>A0A4U9V1G6</accession>
<organism evidence="2 3">
    <name type="scientific">Sphingobacterium thalpophilum</name>
    <dbReference type="NCBI Taxonomy" id="259"/>
    <lineage>
        <taxon>Bacteria</taxon>
        <taxon>Pseudomonadati</taxon>
        <taxon>Bacteroidota</taxon>
        <taxon>Sphingobacteriia</taxon>
        <taxon>Sphingobacteriales</taxon>
        <taxon>Sphingobacteriaceae</taxon>
        <taxon>Sphingobacterium</taxon>
    </lineage>
</organism>
<dbReference type="Proteomes" id="UP000308196">
    <property type="component" value="Chromosome"/>
</dbReference>
<dbReference type="SUPFAM" id="SSF101898">
    <property type="entry name" value="NHL repeat"/>
    <property type="match status" value="1"/>
</dbReference>
<protein>
    <recommendedName>
        <fullName evidence="4">SdiA-regulated family protein</fullName>
    </recommendedName>
</protein>
<gene>
    <name evidence="2" type="ORF">NCTC11429_01645</name>
</gene>
<evidence type="ECO:0000313" key="2">
    <source>
        <dbReference type="EMBL" id="VTR36201.1"/>
    </source>
</evidence>
<evidence type="ECO:0008006" key="4">
    <source>
        <dbReference type="Google" id="ProtNLM"/>
    </source>
</evidence>
<dbReference type="RefSeq" id="WP_051607179.1">
    <property type="nucleotide sequence ID" value="NZ_JBPFQZ010000006.1"/>
</dbReference>
<dbReference type="AlphaFoldDB" id="A0A4U9V1G6"/>
<reference evidence="2 3" key="1">
    <citation type="submission" date="2019-05" db="EMBL/GenBank/DDBJ databases">
        <authorList>
            <consortium name="Pathogen Informatics"/>
        </authorList>
    </citation>
    <scope>NUCLEOTIDE SEQUENCE [LARGE SCALE GENOMIC DNA]</scope>
    <source>
        <strain evidence="2 3">NCTC11429</strain>
    </source>
</reference>
<name>A0A4U9V1G6_9SPHI</name>
<dbReference type="PROSITE" id="PS51257">
    <property type="entry name" value="PROKAR_LIPOPROTEIN"/>
    <property type="match status" value="1"/>
</dbReference>
<keyword evidence="1" id="KW-0732">Signal</keyword>
<feature type="signal peptide" evidence="1">
    <location>
        <begin position="1"/>
        <end position="21"/>
    </location>
</feature>
<dbReference type="KEGG" id="stha:NCTC11429_01645"/>
<dbReference type="STRING" id="1123265.GCA_000686625_04578"/>